<keyword evidence="4" id="KW-1185">Reference proteome</keyword>
<dbReference type="GO" id="GO:0016810">
    <property type="term" value="F:hydrolase activity, acting on carbon-nitrogen (but not peptide) bonds"/>
    <property type="evidence" value="ECO:0007669"/>
    <property type="project" value="InterPro"/>
</dbReference>
<evidence type="ECO:0000256" key="1">
    <source>
        <dbReference type="SAM" id="SignalP"/>
    </source>
</evidence>
<dbReference type="PANTHER" id="PTHR11647:SF1">
    <property type="entry name" value="COLLAPSIN RESPONSE MEDIATOR PROTEIN"/>
    <property type="match status" value="1"/>
</dbReference>
<dbReference type="Gene3D" id="3.20.20.140">
    <property type="entry name" value="Metal-dependent hydrolases"/>
    <property type="match status" value="1"/>
</dbReference>
<dbReference type="EMBL" id="VUOC01000004">
    <property type="protein sequence ID" value="KAA2240016.1"/>
    <property type="molecule type" value="Genomic_DNA"/>
</dbReference>
<accession>A0A5B2VNQ6</accession>
<dbReference type="SUPFAM" id="SSF51338">
    <property type="entry name" value="Composite domain of metallo-dependent hydrolases"/>
    <property type="match status" value="1"/>
</dbReference>
<protein>
    <submittedName>
        <fullName evidence="3">Amidohydrolase family protein</fullName>
    </submittedName>
</protein>
<dbReference type="Pfam" id="PF07969">
    <property type="entry name" value="Amidohydro_3"/>
    <property type="match status" value="2"/>
</dbReference>
<feature type="domain" description="Amidohydrolase 3" evidence="2">
    <location>
        <begin position="72"/>
        <end position="167"/>
    </location>
</feature>
<gene>
    <name evidence="3" type="ORF">F0L74_27960</name>
</gene>
<evidence type="ECO:0000313" key="3">
    <source>
        <dbReference type="EMBL" id="KAA2240016.1"/>
    </source>
</evidence>
<organism evidence="3 4">
    <name type="scientific">Chitinophaga agrisoli</name>
    <dbReference type="NCBI Taxonomy" id="2607653"/>
    <lineage>
        <taxon>Bacteria</taxon>
        <taxon>Pseudomonadati</taxon>
        <taxon>Bacteroidota</taxon>
        <taxon>Chitinophagia</taxon>
        <taxon>Chitinophagales</taxon>
        <taxon>Chitinophagaceae</taxon>
        <taxon>Chitinophaga</taxon>
    </lineage>
</organism>
<reference evidence="3 4" key="2">
    <citation type="submission" date="2019-09" db="EMBL/GenBank/DDBJ databases">
        <authorList>
            <person name="Jin C."/>
        </authorList>
    </citation>
    <scope>NUCLEOTIDE SEQUENCE [LARGE SCALE GENOMIC DNA]</scope>
    <source>
        <strain evidence="3 4">BN140078</strain>
    </source>
</reference>
<dbReference type="InterPro" id="IPR013108">
    <property type="entry name" value="Amidohydro_3"/>
</dbReference>
<feature type="signal peptide" evidence="1">
    <location>
        <begin position="1"/>
        <end position="24"/>
    </location>
</feature>
<dbReference type="SUPFAM" id="SSF51556">
    <property type="entry name" value="Metallo-dependent hydrolases"/>
    <property type="match status" value="1"/>
</dbReference>
<dbReference type="RefSeq" id="WP_149841193.1">
    <property type="nucleotide sequence ID" value="NZ_VUOC01000004.1"/>
</dbReference>
<sequence>MKCVILPLAFVLVLIAFTPPRVLAQSAPMYDIVINGGRVIDPETKLDARRSIGIIGGTIAAISTKRLMGKRMINATGWIVAPGFIDLHSHGQSIVADRMQVFDGVTTALELDAGTAAVKEWYDTQAQTGRVLNYGMAAGWNPADSAATPTLARLEQGLQDGAPGIGIDSGDLATATLRPIYALAAKYKVPVFQCTGNKAATVQQIITLAAATGSSAHLCYAGSADVSTVTNLVLQAREKGLPITLETHTYGPCDTAAAAAQIAATARNNGGNSVRYPLYITSARNNHYTETPIDAYIDDALVLLPGASIGSGGKPWIDANTGQPVDAYMWPLPVNAYAPPAGAGTYTRLLGYWVRERKALSLSEAISKSSLLPARIMERAVPQLRKKGRLQKGMDADLIVFDPGTVRSMASTVYPYRPAAGVKCVIINGVTVITNGELELTRPGKAIRRAVAETRLNGRTAAE</sequence>
<dbReference type="PANTHER" id="PTHR11647">
    <property type="entry name" value="HYDRANTOINASE/DIHYDROPYRIMIDINASE FAMILY MEMBER"/>
    <property type="match status" value="1"/>
</dbReference>
<dbReference type="InterPro" id="IPR011059">
    <property type="entry name" value="Metal-dep_hydrolase_composite"/>
</dbReference>
<proteinExistence type="predicted"/>
<feature type="domain" description="Amidohydrolase 3" evidence="2">
    <location>
        <begin position="349"/>
        <end position="432"/>
    </location>
</feature>
<dbReference type="InterPro" id="IPR032466">
    <property type="entry name" value="Metal_Hydrolase"/>
</dbReference>
<dbReference type="Gene3D" id="2.30.40.10">
    <property type="entry name" value="Urease, subunit C, domain 1"/>
    <property type="match status" value="1"/>
</dbReference>
<keyword evidence="3" id="KW-0378">Hydrolase</keyword>
<reference evidence="3 4" key="1">
    <citation type="submission" date="2019-09" db="EMBL/GenBank/DDBJ databases">
        <title>Chitinophaga ginsengihumi sp. nov., isolated from soil of ginseng rhizosphere.</title>
        <authorList>
            <person name="Lee J."/>
        </authorList>
    </citation>
    <scope>NUCLEOTIDE SEQUENCE [LARGE SCALE GENOMIC DNA]</scope>
    <source>
        <strain evidence="3 4">BN140078</strain>
    </source>
</reference>
<evidence type="ECO:0000259" key="2">
    <source>
        <dbReference type="Pfam" id="PF07969"/>
    </source>
</evidence>
<dbReference type="Proteomes" id="UP000324611">
    <property type="component" value="Unassembled WGS sequence"/>
</dbReference>
<dbReference type="AlphaFoldDB" id="A0A5B2VNQ6"/>
<feature type="chain" id="PRO_5022981308" evidence="1">
    <location>
        <begin position="25"/>
        <end position="463"/>
    </location>
</feature>
<evidence type="ECO:0000313" key="4">
    <source>
        <dbReference type="Proteomes" id="UP000324611"/>
    </source>
</evidence>
<keyword evidence="1" id="KW-0732">Signal</keyword>
<name>A0A5B2VNQ6_9BACT</name>
<dbReference type="InterPro" id="IPR050378">
    <property type="entry name" value="Metallo-dep_Hydrolases_sf"/>
</dbReference>
<comment type="caution">
    <text evidence="3">The sequence shown here is derived from an EMBL/GenBank/DDBJ whole genome shotgun (WGS) entry which is preliminary data.</text>
</comment>